<dbReference type="EMBL" id="LAZR01000125">
    <property type="protein sequence ID" value="KKN88831.1"/>
    <property type="molecule type" value="Genomic_DNA"/>
</dbReference>
<comment type="caution">
    <text evidence="1">The sequence shown here is derived from an EMBL/GenBank/DDBJ whole genome shotgun (WGS) entry which is preliminary data.</text>
</comment>
<sequence>MSGKTYIDVEAAAKAIKGFDCLHDFPLTPGFAKAASIKEGGSKNLWVFTLDALIQNIIHRRIKPFEFNRGTGDQFSPRLIKKMVSDFCAAAFGQITGAVFKDEQGKPYIKLADGHNRTIGGLMAAYEAGVLSASDLRTVVSLSIVPATEFQQVYSILNTNRSHNTGEKTSNPLLRYGDIILDMAIRAGIAQVGKTETIQLAYIIEYLATRGSVPVSGNYSDVFPLRSQVGPQAGESATVSPVGLSPANRQKIIAAMQWIEGVCANVDKNSGAIPLKKTAFIGLLMMWHVAGKKCLSVRSTKIFAAKLNKHGFKLDGLIPDITSGKSGKRERTEERIEKLLS</sequence>
<reference evidence="1" key="1">
    <citation type="journal article" date="2015" name="Nature">
        <title>Complex archaea that bridge the gap between prokaryotes and eukaryotes.</title>
        <authorList>
            <person name="Spang A."/>
            <person name="Saw J.H."/>
            <person name="Jorgensen S.L."/>
            <person name="Zaremba-Niedzwiedzka K."/>
            <person name="Martijn J."/>
            <person name="Lind A.E."/>
            <person name="van Eijk R."/>
            <person name="Schleper C."/>
            <person name="Guy L."/>
            <person name="Ettema T.J."/>
        </authorList>
    </citation>
    <scope>NUCLEOTIDE SEQUENCE</scope>
</reference>
<organism evidence="1">
    <name type="scientific">marine sediment metagenome</name>
    <dbReference type="NCBI Taxonomy" id="412755"/>
    <lineage>
        <taxon>unclassified sequences</taxon>
        <taxon>metagenomes</taxon>
        <taxon>ecological metagenomes</taxon>
    </lineage>
</organism>
<evidence type="ECO:0000313" key="1">
    <source>
        <dbReference type="EMBL" id="KKN88831.1"/>
    </source>
</evidence>
<gene>
    <name evidence="1" type="ORF">LCGC14_0244380</name>
</gene>
<accession>A0A0F9WRI1</accession>
<proteinExistence type="predicted"/>
<name>A0A0F9WRI1_9ZZZZ</name>
<dbReference type="AlphaFoldDB" id="A0A0F9WRI1"/>
<protein>
    <submittedName>
        <fullName evidence="1">Uncharacterized protein</fullName>
    </submittedName>
</protein>